<feature type="region of interest" description="Disordered" evidence="1">
    <location>
        <begin position="26"/>
        <end position="46"/>
    </location>
</feature>
<accession>A0ABM9MD74</accession>
<keyword evidence="2" id="KW-0732">Signal</keyword>
<sequence>MRRTASSVSAAALLILGGALIAPAAASAEPEPPPGEPLPAGESAPEPELYNVTYRARIDGVARGALITYKLNDTQVQSADPTMLPGRVFEAQTVLSDADLAGMQISIQWPYSANLHCQILVNDQIVAQADEFIKPRIKPADDEPDYGKLMCGAPLVEPSVFGPGDEVPGEPAPEPPVEPAA</sequence>
<dbReference type="Proteomes" id="UP001190466">
    <property type="component" value="Chromosome"/>
</dbReference>
<evidence type="ECO:0000313" key="4">
    <source>
        <dbReference type="Proteomes" id="UP001190466"/>
    </source>
</evidence>
<gene>
    <name evidence="3" type="ORF">MU0050_002063</name>
</gene>
<proteinExistence type="predicted"/>
<feature type="chain" id="PRO_5046335835" evidence="2">
    <location>
        <begin position="29"/>
        <end position="181"/>
    </location>
</feature>
<evidence type="ECO:0000256" key="1">
    <source>
        <dbReference type="SAM" id="MobiDB-lite"/>
    </source>
</evidence>
<organism evidence="3 4">
    <name type="scientific">[Mycobacterium] wendilense</name>
    <dbReference type="NCBI Taxonomy" id="3064284"/>
    <lineage>
        <taxon>Bacteria</taxon>
        <taxon>Bacillati</taxon>
        <taxon>Actinomycetota</taxon>
        <taxon>Actinomycetes</taxon>
        <taxon>Mycobacteriales</taxon>
        <taxon>Mycobacteriaceae</taxon>
        <taxon>Mycolicibacter</taxon>
    </lineage>
</organism>
<evidence type="ECO:0000313" key="3">
    <source>
        <dbReference type="EMBL" id="CAJ1582391.1"/>
    </source>
</evidence>
<feature type="region of interest" description="Disordered" evidence="1">
    <location>
        <begin position="159"/>
        <end position="181"/>
    </location>
</feature>
<dbReference type="RefSeq" id="WP_316516423.1">
    <property type="nucleotide sequence ID" value="NZ_OY726395.1"/>
</dbReference>
<evidence type="ECO:0000256" key="2">
    <source>
        <dbReference type="SAM" id="SignalP"/>
    </source>
</evidence>
<dbReference type="EMBL" id="OY726395">
    <property type="protein sequence ID" value="CAJ1582391.1"/>
    <property type="molecule type" value="Genomic_DNA"/>
</dbReference>
<feature type="compositionally biased region" description="Pro residues" evidence="1">
    <location>
        <begin position="170"/>
        <end position="181"/>
    </location>
</feature>
<feature type="signal peptide" evidence="2">
    <location>
        <begin position="1"/>
        <end position="28"/>
    </location>
</feature>
<keyword evidence="4" id="KW-1185">Reference proteome</keyword>
<protein>
    <submittedName>
        <fullName evidence="3">Uncharacterized protein</fullName>
    </submittedName>
</protein>
<reference evidence="3 4" key="1">
    <citation type="submission" date="2023-08" db="EMBL/GenBank/DDBJ databases">
        <authorList>
            <person name="Folkvardsen B D."/>
            <person name="Norman A."/>
        </authorList>
    </citation>
    <scope>NUCLEOTIDE SEQUENCE [LARGE SCALE GENOMIC DNA]</scope>
    <source>
        <strain evidence="3 4">Mu0050</strain>
    </source>
</reference>
<name>A0ABM9MD74_9MYCO</name>